<proteinExistence type="predicted"/>
<sequence length="532" mass="56541">MTVLTIISSFSVAAASGSKDEIGSVEVSTSVQSDMSEPVRDLVGLTPSADAGKEKKEKPLRLIPPVGPGAATDTAVQSVPGPSLSVTQGLGFPGVGNGDYGFSDQYAPPDTNGAVGATQYVQWVNTYFAVFDKSSGQIAPGFPKAGNAVWKGFGGGCENNNDGDPIVQYDKAANRWILTQFSVSTTPYLQCVAISTTPDATGSYYRYAFSYGSTQFNDYPKLGVWPDGYYASYNIFNNASTFAGAKVCAFDRTKMLLGDASATQQCFQLSTKYGSLLPADLDGATAPPSGSPELFLNFGTNALQMWRFSVNWTTPAVSTLTGPVSIPVASFAAACNGGGACVPQPNTRQQLDSLGDRLMYRLAYRNFGDHESAVVNHSVAVGANKKNQVTSVRWYELRNPASGTLASGTPVVYQQGTLGTADGIHRWMGSIAMDKAGNIALGYSASSGTVKPSVRYTGRQALDSPGTMAVETIAKAGAGSQLQNLNRWGDYSAMTIDPVDDCTFWYTNEYLKNNGTFNWSTWITSFKFPGCQ</sequence>
<gene>
    <name evidence="2" type="ORF">JFN93_21065</name>
</gene>
<feature type="compositionally biased region" description="Basic and acidic residues" evidence="1">
    <location>
        <begin position="51"/>
        <end position="60"/>
    </location>
</feature>
<evidence type="ECO:0000313" key="3">
    <source>
        <dbReference type="Proteomes" id="UP000636888"/>
    </source>
</evidence>
<accession>A0A8J7M2B1</accession>
<reference evidence="2" key="1">
    <citation type="submission" date="2020-12" db="EMBL/GenBank/DDBJ databases">
        <title>Geomonas sp. Red875, isolated from river sediment.</title>
        <authorList>
            <person name="Xu Z."/>
            <person name="Zhang Z."/>
            <person name="Masuda Y."/>
            <person name="Itoh H."/>
            <person name="Senoo K."/>
        </authorList>
    </citation>
    <scope>NUCLEOTIDE SEQUENCE</scope>
    <source>
        <strain evidence="2">Red875</strain>
    </source>
</reference>
<dbReference type="Proteomes" id="UP000636888">
    <property type="component" value="Unassembled WGS sequence"/>
</dbReference>
<feature type="region of interest" description="Disordered" evidence="1">
    <location>
        <begin position="46"/>
        <end position="65"/>
    </location>
</feature>
<evidence type="ECO:0000256" key="1">
    <source>
        <dbReference type="SAM" id="MobiDB-lite"/>
    </source>
</evidence>
<protein>
    <submittedName>
        <fullName evidence="2">Uncharacterized protein</fullName>
    </submittedName>
</protein>
<keyword evidence="3" id="KW-1185">Reference proteome</keyword>
<name>A0A8J7M2B1_9BACT</name>
<dbReference type="EMBL" id="JAEMHM010000021">
    <property type="protein sequence ID" value="MBJ6727209.1"/>
    <property type="molecule type" value="Genomic_DNA"/>
</dbReference>
<organism evidence="2 3">
    <name type="scientific">Geomesophilobacter sediminis</name>
    <dbReference type="NCBI Taxonomy" id="2798584"/>
    <lineage>
        <taxon>Bacteria</taxon>
        <taxon>Pseudomonadati</taxon>
        <taxon>Thermodesulfobacteriota</taxon>
        <taxon>Desulfuromonadia</taxon>
        <taxon>Geobacterales</taxon>
        <taxon>Geobacteraceae</taxon>
        <taxon>Geomesophilobacter</taxon>
    </lineage>
</organism>
<evidence type="ECO:0000313" key="2">
    <source>
        <dbReference type="EMBL" id="MBJ6727209.1"/>
    </source>
</evidence>
<dbReference type="RefSeq" id="WP_199386122.1">
    <property type="nucleotide sequence ID" value="NZ_JAEMHM010000021.1"/>
</dbReference>
<dbReference type="AlphaFoldDB" id="A0A8J7M2B1"/>
<comment type="caution">
    <text evidence="2">The sequence shown here is derived from an EMBL/GenBank/DDBJ whole genome shotgun (WGS) entry which is preliminary data.</text>
</comment>